<dbReference type="Pfam" id="PF00646">
    <property type="entry name" value="F-box"/>
    <property type="match status" value="1"/>
</dbReference>
<dbReference type="OrthoDB" id="1273735at2759"/>
<dbReference type="PANTHER" id="PTHR31900">
    <property type="entry name" value="F-BOX/RNI SUPERFAMILY PROTEIN-RELATED"/>
    <property type="match status" value="1"/>
</dbReference>
<dbReference type="OMA" id="CEFDSYR"/>
<reference evidence="5" key="2">
    <citation type="submission" date="2025-08" db="UniProtKB">
        <authorList>
            <consortium name="RefSeq"/>
        </authorList>
    </citation>
    <scope>IDENTIFICATION</scope>
    <source>
        <tissue evidence="5">Leaf</tissue>
    </source>
</reference>
<name>A0A1S3ZB28_TOBAC</name>
<dbReference type="PANTHER" id="PTHR31900:SF32">
    <property type="entry name" value="F-BOX_RNI_FBD-LIKE DOMAIN PROTEIN"/>
    <property type="match status" value="1"/>
</dbReference>
<dbReference type="RefSeq" id="XP_016461554.1">
    <property type="nucleotide sequence ID" value="XM_016606068.2"/>
</dbReference>
<evidence type="ECO:0000259" key="3">
    <source>
        <dbReference type="Pfam" id="PF24758"/>
    </source>
</evidence>
<dbReference type="InterPro" id="IPR050232">
    <property type="entry name" value="FBL13/AtMIF1-like"/>
</dbReference>
<dbReference type="Pfam" id="PF24758">
    <property type="entry name" value="LRR_At5g56370"/>
    <property type="match status" value="1"/>
</dbReference>
<dbReference type="InterPro" id="IPR053781">
    <property type="entry name" value="F-box_AtFBL13-like"/>
</dbReference>
<evidence type="ECO:0000313" key="4">
    <source>
        <dbReference type="Proteomes" id="UP000790787"/>
    </source>
</evidence>
<dbReference type="InterPro" id="IPR055411">
    <property type="entry name" value="LRR_FXL15/At3g58940/PEG3-like"/>
</dbReference>
<reference evidence="4" key="1">
    <citation type="journal article" date="2014" name="Nat. Commun.">
        <title>The tobacco genome sequence and its comparison with those of tomato and potato.</title>
        <authorList>
            <person name="Sierro N."/>
            <person name="Battey J.N."/>
            <person name="Ouadi S."/>
            <person name="Bakaher N."/>
            <person name="Bovet L."/>
            <person name="Willig A."/>
            <person name="Goepfert S."/>
            <person name="Peitsch M.C."/>
            <person name="Ivanov N.V."/>
        </authorList>
    </citation>
    <scope>NUCLEOTIDE SEQUENCE [LARGE SCALE GENOMIC DNA]</scope>
</reference>
<organism evidence="4 5">
    <name type="scientific">Nicotiana tabacum</name>
    <name type="common">Common tobacco</name>
    <dbReference type="NCBI Taxonomy" id="4097"/>
    <lineage>
        <taxon>Eukaryota</taxon>
        <taxon>Viridiplantae</taxon>
        <taxon>Streptophyta</taxon>
        <taxon>Embryophyta</taxon>
        <taxon>Tracheophyta</taxon>
        <taxon>Spermatophyta</taxon>
        <taxon>Magnoliopsida</taxon>
        <taxon>eudicotyledons</taxon>
        <taxon>Gunneridae</taxon>
        <taxon>Pentapetalae</taxon>
        <taxon>asterids</taxon>
        <taxon>lamiids</taxon>
        <taxon>Solanales</taxon>
        <taxon>Solanaceae</taxon>
        <taxon>Nicotianoideae</taxon>
        <taxon>Nicotianeae</taxon>
        <taxon>Nicotiana</taxon>
    </lineage>
</organism>
<dbReference type="GeneID" id="107784875"/>
<evidence type="ECO:0000313" key="5">
    <source>
        <dbReference type="RefSeq" id="XP_016461554.1"/>
    </source>
</evidence>
<dbReference type="SUPFAM" id="SSF81383">
    <property type="entry name" value="F-box domain"/>
    <property type="match status" value="1"/>
</dbReference>
<accession>A0A1S3ZB28</accession>
<feature type="region of interest" description="Disordered" evidence="1">
    <location>
        <begin position="53"/>
        <end position="92"/>
    </location>
</feature>
<dbReference type="RefSeq" id="XP_016461554.1">
    <property type="nucleotide sequence ID" value="XM_016606068.1"/>
</dbReference>
<keyword evidence="4" id="KW-1185">Reference proteome</keyword>
<dbReference type="AlphaFoldDB" id="A0A1S3ZB28"/>
<dbReference type="SUPFAM" id="SSF52047">
    <property type="entry name" value="RNI-like"/>
    <property type="match status" value="1"/>
</dbReference>
<dbReference type="KEGG" id="nta:107784875"/>
<proteinExistence type="predicted"/>
<feature type="region of interest" description="Disordered" evidence="1">
    <location>
        <begin position="1"/>
        <end position="38"/>
    </location>
</feature>
<feature type="domain" description="F-box/LRR-repeat protein 15/At3g58940/PEG3-like LRR" evidence="3">
    <location>
        <begin position="186"/>
        <end position="297"/>
    </location>
</feature>
<dbReference type="CDD" id="cd22160">
    <property type="entry name" value="F-box_AtFBL13-like"/>
    <property type="match status" value="1"/>
</dbReference>
<evidence type="ECO:0000259" key="2">
    <source>
        <dbReference type="Pfam" id="PF00646"/>
    </source>
</evidence>
<evidence type="ECO:0000256" key="1">
    <source>
        <dbReference type="SAM" id="MobiDB-lite"/>
    </source>
</evidence>
<sequence>MASSGDCSEDDGSISYGDYSEEDDCRNSISSGDYSEDDGFSGCMSCGDYSEEDGFSGSISSDDCSEDDGSISSGDFSEDPPPSKKQEVSEVEGPLDDYISQLPDALLVQILSLLPTTEEAYATCVLSKGWQHLWTSVYNFYFSHFRGKSKRFLSFVDYVLAHSVASKIKKFEIHCSRLFKYKSQIGRWLRFAVDKNVEDVIIYSDPHVCILPESFFTCSSLITLHLVESCLVSDIVIAWKSLTSIKLEDMVVVDAEIMNILSGCPSLETIVFHKVGGFRRLEIKSSKVKSLALEGYWLDEGYWPDDDGSGSNRSFEIFAPYLQHLELSQDFYDFRCRLVDVSSLVDAKITFDIKCFKEFQDNPDQDSDDDEEEDDSCRDFHQGFKTLVQDYLQKLRCATKLTIGTWFTEVLCILQFKEVPIPDLKCKYLELELHLEKFNLYGAAGLLRASPLVETVIIDVENQPFNDFRCRFEFGYLEKGDNIDLQRYISSFVFPNLKKVKIVISPGMCLEDHLEWEYIRKVFQLSKFLLKNALVLEKFVIVSSRRRCEICYTKCVSRYLSRLAKKLLNCPRSSANSVIIFQE</sequence>
<dbReference type="PaxDb" id="4097-A0A1S3ZB28"/>
<dbReference type="Proteomes" id="UP000790787">
    <property type="component" value="Chromosome 12"/>
</dbReference>
<feature type="domain" description="F-box" evidence="2">
    <location>
        <begin position="99"/>
        <end position="139"/>
    </location>
</feature>
<dbReference type="InterPro" id="IPR036047">
    <property type="entry name" value="F-box-like_dom_sf"/>
</dbReference>
<dbReference type="InterPro" id="IPR001810">
    <property type="entry name" value="F-box_dom"/>
</dbReference>
<gene>
    <name evidence="5" type="primary">LOC107784875</name>
</gene>
<protein>
    <submittedName>
        <fullName evidence="5">F-box protein At1g49610</fullName>
    </submittedName>
    <submittedName>
        <fullName evidence="5">F-box/LRR-repeat protein At5g02930</fullName>
    </submittedName>
</protein>